<dbReference type="AlphaFoldDB" id="A0A8C5ULJ3"/>
<sequence>MFWDEELWPCGAHAEVVFVIPPQNSTFSLCSLSGCAAGRCGLRTRFGRVHLGSQAHTRNSHSFPALMEFLLQVKNATNQIVMNCADIDIITASYAPEGDEGKNHTGSESQNSLSRCCHHCIVFMVKEFLWSVVPGVWAEDAALVRCWILSGYWLNLQKTRKWIKTLCVPVDLGISTKSLTGLG</sequence>
<keyword evidence="2" id="KW-1185">Reference proteome</keyword>
<dbReference type="OrthoDB" id="9948117at2759"/>
<reference evidence="1" key="1">
    <citation type="submission" date="2025-08" db="UniProtKB">
        <authorList>
            <consortium name="Ensembl"/>
        </authorList>
    </citation>
    <scope>IDENTIFICATION</scope>
</reference>
<proteinExistence type="predicted"/>
<evidence type="ECO:0000313" key="1">
    <source>
        <dbReference type="Ensembl" id="ENSMCSP00000022154.1"/>
    </source>
</evidence>
<reference evidence="1" key="2">
    <citation type="submission" date="2025-09" db="UniProtKB">
        <authorList>
            <consortium name="Ensembl"/>
        </authorList>
    </citation>
    <scope>IDENTIFICATION</scope>
</reference>
<protein>
    <submittedName>
        <fullName evidence="1">Uncharacterized protein</fullName>
    </submittedName>
</protein>
<dbReference type="Proteomes" id="UP000694560">
    <property type="component" value="Unplaced"/>
</dbReference>
<dbReference type="Ensembl" id="ENSMCST00000022724.1">
    <property type="protein sequence ID" value="ENSMCSP00000022154.1"/>
    <property type="gene ID" value="ENSMCSG00000015463.1"/>
</dbReference>
<organism evidence="1 2">
    <name type="scientific">Malurus cyaneus samueli</name>
    <dbReference type="NCBI Taxonomy" id="2593467"/>
    <lineage>
        <taxon>Eukaryota</taxon>
        <taxon>Metazoa</taxon>
        <taxon>Chordata</taxon>
        <taxon>Craniata</taxon>
        <taxon>Vertebrata</taxon>
        <taxon>Euteleostomi</taxon>
        <taxon>Archelosauria</taxon>
        <taxon>Archosauria</taxon>
        <taxon>Dinosauria</taxon>
        <taxon>Saurischia</taxon>
        <taxon>Theropoda</taxon>
        <taxon>Coelurosauria</taxon>
        <taxon>Aves</taxon>
        <taxon>Neognathae</taxon>
        <taxon>Neoaves</taxon>
        <taxon>Telluraves</taxon>
        <taxon>Australaves</taxon>
        <taxon>Passeriformes</taxon>
        <taxon>Meliphagoidea</taxon>
        <taxon>Maluridae</taxon>
        <taxon>Malurus</taxon>
    </lineage>
</organism>
<evidence type="ECO:0000313" key="2">
    <source>
        <dbReference type="Proteomes" id="UP000694560"/>
    </source>
</evidence>
<name>A0A8C5ULJ3_9PASS</name>
<accession>A0A8C5ULJ3</accession>